<dbReference type="GO" id="GO:0016787">
    <property type="term" value="F:hydrolase activity"/>
    <property type="evidence" value="ECO:0007669"/>
    <property type="project" value="InterPro"/>
</dbReference>
<dbReference type="InterPro" id="IPR002821">
    <property type="entry name" value="Hydantoinase_A"/>
</dbReference>
<accession>A0A0B3W013</accession>
<feature type="domain" description="Hydantoinase A/oxoprolinase" evidence="1">
    <location>
        <begin position="193"/>
        <end position="363"/>
    </location>
</feature>
<dbReference type="EMBL" id="JWHR01000032">
    <property type="protein sequence ID" value="KHS58464.1"/>
    <property type="molecule type" value="Genomic_DNA"/>
</dbReference>
<evidence type="ECO:0000259" key="1">
    <source>
        <dbReference type="Pfam" id="PF01968"/>
    </source>
</evidence>
<feature type="domain" description="Hydantoinase/oxoprolinase N-terminal" evidence="2">
    <location>
        <begin position="3"/>
        <end position="172"/>
    </location>
</feature>
<name>A0A0B3W013_9FIRM</name>
<gene>
    <name evidence="3" type="ORF">QX51_02630</name>
</gene>
<evidence type="ECO:0000313" key="3">
    <source>
        <dbReference type="EMBL" id="KHS58464.1"/>
    </source>
</evidence>
<dbReference type="RefSeq" id="WP_039678408.1">
    <property type="nucleotide sequence ID" value="NZ_JAWGXO010000003.1"/>
</dbReference>
<dbReference type="InterPro" id="IPR008040">
    <property type="entry name" value="Hydant_A_N"/>
</dbReference>
<dbReference type="Proteomes" id="UP000031189">
    <property type="component" value="Unassembled WGS sequence"/>
</dbReference>
<evidence type="ECO:0000313" key="4">
    <source>
        <dbReference type="Proteomes" id="UP000031189"/>
    </source>
</evidence>
<dbReference type="OrthoDB" id="9768323at2"/>
<dbReference type="InterPro" id="IPR045079">
    <property type="entry name" value="Oxoprolinase-like"/>
</dbReference>
<sequence>MYRIGIDVGGTNTDACILDKDLNVVNSVKMPTTDDVESGIYNSLKKVLEESKIDSSLIKYVMLGTTHCTNAIVERKRLNNVAMIRIAKPATVAINPFIDWPEDLRQKVELDSIIVSGGYEFDGRIISELCKDEVVEFCEKVKGKAESVAISGVFSPVNNEQEKQVAKWVREVLGEDIPISLSNEIGNVGILERENAAILNSALSKVGKDVSLGLKKSLHQLNIDAQIYFSQNDGTLMNLEYTVKYPIFTIGCGVTNSIRGASFLSKVKNAVVLDVGGTTSDLGILQNGFPRESAIAVEVGGVHTNFRMPDIISIGLAGGTCVKGDINSFKIGPESVGYKITEEALVFGGNTLTLSDVATKLGRAFGDKINNVSDLDIKYCELIQEKVKTTLEDLIDQMKTNQDDVDLVLTGGGSIIVPEKLQGVKNIIIPPHYNAANAIGAALGQVSGDVEKVYSLDKISREDAINEVKEEAIKKAQMAGAKLDSISVLFIEDVPLAYLPGNAIRIKIKVVGDLV</sequence>
<dbReference type="Pfam" id="PF01968">
    <property type="entry name" value="Hydantoinase_A"/>
    <property type="match status" value="1"/>
</dbReference>
<evidence type="ECO:0000259" key="2">
    <source>
        <dbReference type="Pfam" id="PF05378"/>
    </source>
</evidence>
<comment type="caution">
    <text evidence="3">The sequence shown here is derived from an EMBL/GenBank/DDBJ whole genome shotgun (WGS) entry which is preliminary data.</text>
</comment>
<dbReference type="InterPro" id="IPR043129">
    <property type="entry name" value="ATPase_NBD"/>
</dbReference>
<organism evidence="3 4">
    <name type="scientific">Terrisporobacter othiniensis</name>
    <dbReference type="NCBI Taxonomy" id="1577792"/>
    <lineage>
        <taxon>Bacteria</taxon>
        <taxon>Bacillati</taxon>
        <taxon>Bacillota</taxon>
        <taxon>Clostridia</taxon>
        <taxon>Peptostreptococcales</taxon>
        <taxon>Peptostreptococcaceae</taxon>
        <taxon>Terrisporobacter</taxon>
    </lineage>
</organism>
<protein>
    <submittedName>
        <fullName evidence="3">Hydantoinase</fullName>
    </submittedName>
</protein>
<dbReference type="Pfam" id="PF05378">
    <property type="entry name" value="Hydant_A_N"/>
    <property type="match status" value="1"/>
</dbReference>
<dbReference type="STRING" id="1577792.QX51_02630"/>
<keyword evidence="4" id="KW-1185">Reference proteome</keyword>
<proteinExistence type="predicted"/>
<dbReference type="Gene3D" id="3.30.420.40">
    <property type="match status" value="1"/>
</dbReference>
<reference evidence="3 4" key="1">
    <citation type="submission" date="2014-12" db="EMBL/GenBank/DDBJ databases">
        <title>Draft genome sequence of Terrisporobacter sp. 08-306576, isolated from the blood culture of a bacteremia patient.</title>
        <authorList>
            <person name="Lund L.C."/>
            <person name="Sydenham T.V."/>
            <person name="Hogh S.V."/>
            <person name="Skov M.N."/>
            <person name="Kemp M."/>
            <person name="Justesen U.S."/>
        </authorList>
    </citation>
    <scope>NUCLEOTIDE SEQUENCE [LARGE SCALE GENOMIC DNA]</scope>
    <source>
        <strain evidence="3 4">08-306576</strain>
    </source>
</reference>
<dbReference type="SUPFAM" id="SSF53067">
    <property type="entry name" value="Actin-like ATPase domain"/>
    <property type="match status" value="1"/>
</dbReference>
<dbReference type="PANTHER" id="PTHR11365">
    <property type="entry name" value="5-OXOPROLINASE RELATED"/>
    <property type="match status" value="1"/>
</dbReference>
<dbReference type="AlphaFoldDB" id="A0A0B3W013"/>
<dbReference type="PANTHER" id="PTHR11365:SF10">
    <property type="entry name" value="HYDANTOINASE_OXOPROLINASE"/>
    <property type="match status" value="1"/>
</dbReference>